<sequence>MPSVSASLFWITLCAVLAPLLAGLVPRKLVPEVVLLLIAGVVVGPHVLDLAVVGSEIDLLRELGLGMLFLLAGYEINTSELTGRGGRRALVTWLSCLVLAFVVVGLLGLTGAIDAEIAVAIALTSTALGTLLPILKDSGMLGTRLGRTVLNHGAFGELGPVVAMAILLSSRGAGASLVVLAAFAAAAVAVAFIPAGLRREGSKLASIIRLGSETTAQTTVRLTMLLLVTLIAVATIFDLDIILGAFAAGFILRRARPAGDEKLEAKLDGLAFGLLIPIFFVTSGMAIDVKAVAAAPGILLAFLVLILLVRGLPVFFAERFDRGPDQKDPPPTVRERGQVALYAATGLPLIVAVTEVAVNAGQMTESNASILVAAGAITVLVLPLTASLLAPKPMSTTPPVERVV</sequence>
<keyword evidence="3" id="KW-0813">Transport</keyword>
<dbReference type="Gene3D" id="1.20.1530.20">
    <property type="match status" value="1"/>
</dbReference>
<feature type="transmembrane region" description="Helical" evidence="9">
    <location>
        <begin position="89"/>
        <end position="111"/>
    </location>
</feature>
<evidence type="ECO:0000256" key="5">
    <source>
        <dbReference type="ARBA" id="ARBA00022692"/>
    </source>
</evidence>
<keyword evidence="8 9" id="KW-0472">Membrane</keyword>
<evidence type="ECO:0000256" key="2">
    <source>
        <dbReference type="ARBA" id="ARBA00005551"/>
    </source>
</evidence>
<organism evidence="11 12">
    <name type="scientific">Rhodococcus kronopolitis</name>
    <dbReference type="NCBI Taxonomy" id="1460226"/>
    <lineage>
        <taxon>Bacteria</taxon>
        <taxon>Bacillati</taxon>
        <taxon>Actinomycetota</taxon>
        <taxon>Actinomycetes</taxon>
        <taxon>Mycobacteriales</taxon>
        <taxon>Nocardiaceae</taxon>
        <taxon>Rhodococcus</taxon>
    </lineage>
</organism>
<proteinExistence type="inferred from homology"/>
<feature type="transmembrane region" description="Helical" evidence="9">
    <location>
        <begin position="59"/>
        <end position="77"/>
    </location>
</feature>
<dbReference type="RefSeq" id="WP_378413387.1">
    <property type="nucleotide sequence ID" value="NZ_JBHSFO010000001.1"/>
</dbReference>
<feature type="transmembrane region" description="Helical" evidence="9">
    <location>
        <begin position="339"/>
        <end position="358"/>
    </location>
</feature>
<feature type="transmembrane region" description="Helical" evidence="9">
    <location>
        <begin position="117"/>
        <end position="135"/>
    </location>
</feature>
<evidence type="ECO:0000256" key="6">
    <source>
        <dbReference type="ARBA" id="ARBA00022989"/>
    </source>
</evidence>
<evidence type="ECO:0000259" key="10">
    <source>
        <dbReference type="Pfam" id="PF00999"/>
    </source>
</evidence>
<accession>A0ABV9FJY5</accession>
<dbReference type="InterPro" id="IPR006153">
    <property type="entry name" value="Cation/H_exchanger_TM"/>
</dbReference>
<feature type="transmembrane region" description="Helical" evidence="9">
    <location>
        <begin position="33"/>
        <end position="53"/>
    </location>
</feature>
<gene>
    <name evidence="11" type="ORF">ACFO6S_01310</name>
</gene>
<dbReference type="PANTHER" id="PTHR43562">
    <property type="entry name" value="NAPA-TYPE SODIUM/HYDROGEN ANTIPORTER"/>
    <property type="match status" value="1"/>
</dbReference>
<keyword evidence="6 9" id="KW-1133">Transmembrane helix</keyword>
<comment type="similarity">
    <text evidence="2">Belongs to the monovalent cation:proton antiporter 2 (CPA2) transporter (TC 2.A.37) family.</text>
</comment>
<evidence type="ECO:0000256" key="1">
    <source>
        <dbReference type="ARBA" id="ARBA00004141"/>
    </source>
</evidence>
<keyword evidence="7" id="KW-0406">Ion transport</keyword>
<keyword evidence="12" id="KW-1185">Reference proteome</keyword>
<dbReference type="Pfam" id="PF00999">
    <property type="entry name" value="Na_H_Exchanger"/>
    <property type="match status" value="1"/>
</dbReference>
<name>A0ABV9FJY5_9NOCA</name>
<dbReference type="InterPro" id="IPR038770">
    <property type="entry name" value="Na+/solute_symporter_sf"/>
</dbReference>
<dbReference type="EMBL" id="JBHSFO010000001">
    <property type="protein sequence ID" value="MFC4602325.1"/>
    <property type="molecule type" value="Genomic_DNA"/>
</dbReference>
<keyword evidence="4" id="KW-0050">Antiport</keyword>
<feature type="transmembrane region" description="Helical" evidence="9">
    <location>
        <begin position="174"/>
        <end position="197"/>
    </location>
</feature>
<evidence type="ECO:0000313" key="12">
    <source>
        <dbReference type="Proteomes" id="UP001595914"/>
    </source>
</evidence>
<comment type="subcellular location">
    <subcellularLocation>
        <location evidence="1">Membrane</location>
        <topology evidence="1">Multi-pass membrane protein</topology>
    </subcellularLocation>
</comment>
<feature type="transmembrane region" description="Helical" evidence="9">
    <location>
        <begin position="370"/>
        <end position="390"/>
    </location>
</feature>
<dbReference type="PANTHER" id="PTHR43562:SF1">
    <property type="entry name" value="NA(+)_H(+) ANTIPORTER YJBQ-RELATED"/>
    <property type="match status" value="1"/>
</dbReference>
<comment type="caution">
    <text evidence="11">The sequence shown here is derived from an EMBL/GenBank/DDBJ whole genome shotgun (WGS) entry which is preliminary data.</text>
</comment>
<evidence type="ECO:0000313" key="11">
    <source>
        <dbReference type="EMBL" id="MFC4602325.1"/>
    </source>
</evidence>
<feature type="transmembrane region" description="Helical" evidence="9">
    <location>
        <begin position="224"/>
        <end position="248"/>
    </location>
</feature>
<evidence type="ECO:0000256" key="7">
    <source>
        <dbReference type="ARBA" id="ARBA00023065"/>
    </source>
</evidence>
<evidence type="ECO:0000256" key="3">
    <source>
        <dbReference type="ARBA" id="ARBA00022448"/>
    </source>
</evidence>
<reference evidence="12" key="1">
    <citation type="journal article" date="2019" name="Int. J. Syst. Evol. Microbiol.">
        <title>The Global Catalogue of Microorganisms (GCM) 10K type strain sequencing project: providing services to taxonomists for standard genome sequencing and annotation.</title>
        <authorList>
            <consortium name="The Broad Institute Genomics Platform"/>
            <consortium name="The Broad Institute Genome Sequencing Center for Infectious Disease"/>
            <person name="Wu L."/>
            <person name="Ma J."/>
        </authorList>
    </citation>
    <scope>NUCLEOTIDE SEQUENCE [LARGE SCALE GENOMIC DNA]</scope>
    <source>
        <strain evidence="12">CCUG 54520</strain>
    </source>
</reference>
<dbReference type="Proteomes" id="UP001595914">
    <property type="component" value="Unassembled WGS sequence"/>
</dbReference>
<evidence type="ECO:0000256" key="9">
    <source>
        <dbReference type="SAM" id="Phobius"/>
    </source>
</evidence>
<keyword evidence="5 9" id="KW-0812">Transmembrane</keyword>
<feature type="transmembrane region" description="Helical" evidence="9">
    <location>
        <begin position="293"/>
        <end position="318"/>
    </location>
</feature>
<feature type="domain" description="Cation/H+ exchanger transmembrane" evidence="10">
    <location>
        <begin position="15"/>
        <end position="388"/>
    </location>
</feature>
<evidence type="ECO:0000256" key="4">
    <source>
        <dbReference type="ARBA" id="ARBA00022449"/>
    </source>
</evidence>
<protein>
    <submittedName>
        <fullName evidence="11">Cation:proton antiporter</fullName>
    </submittedName>
</protein>
<feature type="transmembrane region" description="Helical" evidence="9">
    <location>
        <begin position="6"/>
        <end position="26"/>
    </location>
</feature>
<evidence type="ECO:0000256" key="8">
    <source>
        <dbReference type="ARBA" id="ARBA00023136"/>
    </source>
</evidence>
<feature type="transmembrane region" description="Helical" evidence="9">
    <location>
        <begin position="269"/>
        <end position="287"/>
    </location>
</feature>